<proteinExistence type="predicted"/>
<protein>
    <submittedName>
        <fullName evidence="2">Putative glycosyltransferase EpsH</fullName>
        <ecNumber evidence="2">2.4.-.-</ecNumber>
    </submittedName>
</protein>
<accession>A0A5C5YDB6</accession>
<dbReference type="InterPro" id="IPR029044">
    <property type="entry name" value="Nucleotide-diphossugar_trans"/>
</dbReference>
<sequence>MSRAHLEKVSVVIPAYNRSDLIGETLQSVLAQTLRPHEIIVVDDGSTDNTADVVAAFSSDVRLIQQENQGPGAARNRGLQESTGDVIHFMDSDDLVSPNMHEAQLRVLNSEGADFAYGPWVKTRFDGPSLHCQKVVIQQRAVPDTAGMKQWVMRGWVSVFQACLIRKSLLEKAGPYRTNIKSADDSELLFRIAKTGAVFAHTPETLLVYRVHPEGQISAQNSTAQRIDWVRYLDSVQQFCDDSERLDTRTDLAFTFRKIEAVRAAGVQGHEETDRLAATVSRPMFVLHTLAKPFVRAVKRGRRSRYGDSYIPAFCPGPMTEHQRTLIRQMCCELS</sequence>
<dbReference type="PANTHER" id="PTHR43685:SF2">
    <property type="entry name" value="GLYCOSYLTRANSFERASE 2-LIKE DOMAIN-CONTAINING PROTEIN"/>
    <property type="match status" value="1"/>
</dbReference>
<dbReference type="SUPFAM" id="SSF53448">
    <property type="entry name" value="Nucleotide-diphospho-sugar transferases"/>
    <property type="match status" value="1"/>
</dbReference>
<comment type="caution">
    <text evidence="2">The sequence shown here is derived from an EMBL/GenBank/DDBJ whole genome shotgun (WGS) entry which is preliminary data.</text>
</comment>
<evidence type="ECO:0000313" key="3">
    <source>
        <dbReference type="Proteomes" id="UP000318053"/>
    </source>
</evidence>
<dbReference type="CDD" id="cd00761">
    <property type="entry name" value="Glyco_tranf_GTA_type"/>
    <property type="match status" value="1"/>
</dbReference>
<dbReference type="Gene3D" id="3.90.550.10">
    <property type="entry name" value="Spore Coat Polysaccharide Biosynthesis Protein SpsA, Chain A"/>
    <property type="match status" value="1"/>
</dbReference>
<reference evidence="2 3" key="1">
    <citation type="submission" date="2019-02" db="EMBL/GenBank/DDBJ databases">
        <title>Deep-cultivation of Planctomycetes and their phenomic and genomic characterization uncovers novel biology.</title>
        <authorList>
            <person name="Wiegand S."/>
            <person name="Jogler M."/>
            <person name="Boedeker C."/>
            <person name="Pinto D."/>
            <person name="Vollmers J."/>
            <person name="Rivas-Marin E."/>
            <person name="Kohn T."/>
            <person name="Peeters S.H."/>
            <person name="Heuer A."/>
            <person name="Rast P."/>
            <person name="Oberbeckmann S."/>
            <person name="Bunk B."/>
            <person name="Jeske O."/>
            <person name="Meyerdierks A."/>
            <person name="Storesund J.E."/>
            <person name="Kallscheuer N."/>
            <person name="Luecker S."/>
            <person name="Lage O.M."/>
            <person name="Pohl T."/>
            <person name="Merkel B.J."/>
            <person name="Hornburger P."/>
            <person name="Mueller R.-W."/>
            <person name="Bruemmer F."/>
            <person name="Labrenz M."/>
            <person name="Spormann A.M."/>
            <person name="Op Den Camp H."/>
            <person name="Overmann J."/>
            <person name="Amann R."/>
            <person name="Jetten M.S.M."/>
            <person name="Mascher T."/>
            <person name="Medema M.H."/>
            <person name="Devos D.P."/>
            <person name="Kaster A.-K."/>
            <person name="Ovreas L."/>
            <person name="Rohde M."/>
            <person name="Galperin M.Y."/>
            <person name="Jogler C."/>
        </authorList>
    </citation>
    <scope>NUCLEOTIDE SEQUENCE [LARGE SCALE GENOMIC DNA]</scope>
    <source>
        <strain evidence="2 3">CA85</strain>
    </source>
</reference>
<name>A0A5C5YDB6_9BACT</name>
<evidence type="ECO:0000313" key="2">
    <source>
        <dbReference type="EMBL" id="TWT72948.1"/>
    </source>
</evidence>
<dbReference type="InterPro" id="IPR001173">
    <property type="entry name" value="Glyco_trans_2-like"/>
</dbReference>
<dbReference type="PANTHER" id="PTHR43685">
    <property type="entry name" value="GLYCOSYLTRANSFERASE"/>
    <property type="match status" value="1"/>
</dbReference>
<dbReference type="EC" id="2.4.-.-" evidence="2"/>
<dbReference type="Proteomes" id="UP000318053">
    <property type="component" value="Unassembled WGS sequence"/>
</dbReference>
<feature type="domain" description="Glycosyltransferase 2-like" evidence="1">
    <location>
        <begin position="10"/>
        <end position="172"/>
    </location>
</feature>
<dbReference type="EMBL" id="SJPK01000003">
    <property type="protein sequence ID" value="TWT72948.1"/>
    <property type="molecule type" value="Genomic_DNA"/>
</dbReference>
<dbReference type="InterPro" id="IPR050834">
    <property type="entry name" value="Glycosyltransf_2"/>
</dbReference>
<dbReference type="AlphaFoldDB" id="A0A5C5YDB6"/>
<keyword evidence="2" id="KW-0808">Transferase</keyword>
<dbReference type="GO" id="GO:0016757">
    <property type="term" value="F:glycosyltransferase activity"/>
    <property type="evidence" value="ECO:0007669"/>
    <property type="project" value="UniProtKB-KW"/>
</dbReference>
<dbReference type="OrthoDB" id="9772170at2"/>
<organism evidence="2 3">
    <name type="scientific">Allorhodopirellula solitaria</name>
    <dbReference type="NCBI Taxonomy" id="2527987"/>
    <lineage>
        <taxon>Bacteria</taxon>
        <taxon>Pseudomonadati</taxon>
        <taxon>Planctomycetota</taxon>
        <taxon>Planctomycetia</taxon>
        <taxon>Pirellulales</taxon>
        <taxon>Pirellulaceae</taxon>
        <taxon>Allorhodopirellula</taxon>
    </lineage>
</organism>
<dbReference type="RefSeq" id="WP_146390549.1">
    <property type="nucleotide sequence ID" value="NZ_SJPK01000003.1"/>
</dbReference>
<dbReference type="Pfam" id="PF00535">
    <property type="entry name" value="Glycos_transf_2"/>
    <property type="match status" value="1"/>
</dbReference>
<evidence type="ECO:0000259" key="1">
    <source>
        <dbReference type="Pfam" id="PF00535"/>
    </source>
</evidence>
<gene>
    <name evidence="2" type="primary">epsH</name>
    <name evidence="2" type="ORF">CA85_14090</name>
</gene>
<keyword evidence="2" id="KW-0328">Glycosyltransferase</keyword>
<keyword evidence="3" id="KW-1185">Reference proteome</keyword>